<name>A0A0G4F9L5_VITBC</name>
<evidence type="ECO:0000313" key="3">
    <source>
        <dbReference type="Proteomes" id="UP000041254"/>
    </source>
</evidence>
<feature type="compositionally biased region" description="Acidic residues" evidence="1">
    <location>
        <begin position="118"/>
        <end position="132"/>
    </location>
</feature>
<evidence type="ECO:0000313" key="2">
    <source>
        <dbReference type="EMBL" id="CEM08955.1"/>
    </source>
</evidence>
<accession>A0A0G4F9L5</accession>
<proteinExistence type="predicted"/>
<keyword evidence="3" id="KW-1185">Reference proteome</keyword>
<gene>
    <name evidence="2" type="ORF">Vbra_21232</name>
</gene>
<dbReference type="EMBL" id="CDMY01000390">
    <property type="protein sequence ID" value="CEM08955.1"/>
    <property type="molecule type" value="Genomic_DNA"/>
</dbReference>
<dbReference type="AlphaFoldDB" id="A0A0G4F9L5"/>
<dbReference type="VEuPathDB" id="CryptoDB:Vbra_21232"/>
<organism evidence="2 3">
    <name type="scientific">Vitrella brassicaformis (strain CCMP3155)</name>
    <dbReference type="NCBI Taxonomy" id="1169540"/>
    <lineage>
        <taxon>Eukaryota</taxon>
        <taxon>Sar</taxon>
        <taxon>Alveolata</taxon>
        <taxon>Colpodellida</taxon>
        <taxon>Vitrellaceae</taxon>
        <taxon>Vitrella</taxon>
    </lineage>
</organism>
<reference evidence="2 3" key="1">
    <citation type="submission" date="2014-11" db="EMBL/GenBank/DDBJ databases">
        <authorList>
            <person name="Zhu J."/>
            <person name="Qi W."/>
            <person name="Song R."/>
        </authorList>
    </citation>
    <scope>NUCLEOTIDE SEQUENCE [LARGE SCALE GENOMIC DNA]</scope>
</reference>
<feature type="region of interest" description="Disordered" evidence="1">
    <location>
        <begin position="117"/>
        <end position="140"/>
    </location>
</feature>
<dbReference type="Proteomes" id="UP000041254">
    <property type="component" value="Unassembled WGS sequence"/>
</dbReference>
<protein>
    <submittedName>
        <fullName evidence="2">Uncharacterized protein</fullName>
    </submittedName>
</protein>
<feature type="region of interest" description="Disordered" evidence="1">
    <location>
        <begin position="1"/>
        <end position="36"/>
    </location>
</feature>
<dbReference type="InParanoid" id="A0A0G4F9L5"/>
<sequence length="768" mass="83494">MTEALPIGRSRFHSGSTMGELKTAPRTKDGIEESPWTDHDWYWSAQKPNRKASLESMGTMTTVAGASSAELDVGDACDEWDIDDVLSQDRRTPLSMGASSFSFLHKDSEMDLVRQTVPEEEQDQPVFDENDRESESEMDADRHLFDPQAAKPEPIAPLQYADDDIEAYDQAVLNLIQARQGNQGQAEAFDQEVAYGSGGGGGVGGAEVREGAHVSLDELEKRLARGVGPEAAHKIAEGLKEEHLDVELDHLPDDKDIDDFRTVLSFAVDDIEAFDDALRRAVATTRQAFPEVNQATRDLRERLDEDGYKWVGGMSGKLKDTPLTDEPIGARLAPDSLVDVDDFDAYDRAVIEQLTSGPPPRTLKDADEAEWDAEVAYTRDLHTGGMSGPLPFTPLANEPVGARIAPGAVLDVSDFAAYDRAVMDQLELHQLEYGGPRLPTDEGQRRPADTAPPYVRETPAMERQRLAALCSLRERLDEDGYGWVGGMSGNLKDTPLTDEPVGARLARDSLVDVDDFDAYDNAVAEQLSRGPPSRTLQDTSGEEWDAEVAYSRDLHTGGMSGDLPETPLANEPVGARIAAGVDVESYDRAVLAQLAGSAGRLPSDDLVHDWGRERDYGGVDDDDGYIGGMSGPLPTAPLADEPIGARLAPNAFLDVSDFDAYDRAVMESLCSAPDRLPTTSTNTNGWDAEVPWAYETPLRVVSRDEVAVGPPPPTFQDVDQKLMATAQDNYELVPFEGSEEDFDAYEGAVLAEASRGAAEAANLVDLTY</sequence>
<feature type="compositionally biased region" description="Basic and acidic residues" evidence="1">
    <location>
        <begin position="26"/>
        <end position="36"/>
    </location>
</feature>
<evidence type="ECO:0000256" key="1">
    <source>
        <dbReference type="SAM" id="MobiDB-lite"/>
    </source>
</evidence>